<dbReference type="PANTHER" id="PTHR30258">
    <property type="entry name" value="TYPE II SECRETION SYSTEM PROTEIN GSPE-RELATED"/>
    <property type="match status" value="1"/>
</dbReference>
<accession>A0A0B5FTV5</accession>
<comment type="similarity">
    <text evidence="1">Belongs to the GSP E family.</text>
</comment>
<name>A0A0B5FTV5_9BACT</name>
<evidence type="ECO:0000256" key="1">
    <source>
        <dbReference type="ARBA" id="ARBA00006611"/>
    </source>
</evidence>
<dbReference type="Gene3D" id="3.30.450.90">
    <property type="match status" value="1"/>
</dbReference>
<dbReference type="Pfam" id="PF00437">
    <property type="entry name" value="T2SSE"/>
    <property type="match status" value="1"/>
</dbReference>
<feature type="domain" description="Type II secretion system protein GspE N-terminal" evidence="5">
    <location>
        <begin position="80"/>
        <end position="162"/>
    </location>
</feature>
<evidence type="ECO:0000313" key="6">
    <source>
        <dbReference type="EMBL" id="AJF08119.1"/>
    </source>
</evidence>
<dbReference type="Gene3D" id="3.40.50.300">
    <property type="entry name" value="P-loop containing nucleotide triphosphate hydrolases"/>
    <property type="match status" value="1"/>
</dbReference>
<dbReference type="InterPro" id="IPR037257">
    <property type="entry name" value="T2SS_E_N_sf"/>
</dbReference>
<keyword evidence="3" id="KW-0067">ATP-binding</keyword>
<geneLocation type="plasmid" evidence="6 7">
    <name>pGSUB1</name>
</geneLocation>
<keyword evidence="2" id="KW-0547">Nucleotide-binding</keyword>
<dbReference type="KEGG" id="gsb:GSUB_16545"/>
<dbReference type="Proteomes" id="UP000035036">
    <property type="component" value="Plasmid pGSUB1"/>
</dbReference>
<keyword evidence="7" id="KW-1185">Reference proteome</keyword>
<dbReference type="GO" id="GO:0005524">
    <property type="term" value="F:ATP binding"/>
    <property type="evidence" value="ECO:0007669"/>
    <property type="project" value="UniProtKB-KW"/>
</dbReference>
<dbReference type="CDD" id="cd01129">
    <property type="entry name" value="PulE-GspE-like"/>
    <property type="match status" value="1"/>
</dbReference>
<organism evidence="6 7">
    <name type="scientific">Geoalkalibacter subterraneus</name>
    <dbReference type="NCBI Taxonomy" id="483547"/>
    <lineage>
        <taxon>Bacteria</taxon>
        <taxon>Pseudomonadati</taxon>
        <taxon>Thermodesulfobacteriota</taxon>
        <taxon>Desulfuromonadia</taxon>
        <taxon>Desulfuromonadales</taxon>
        <taxon>Geoalkalibacteraceae</taxon>
        <taxon>Geoalkalibacter</taxon>
    </lineage>
</organism>
<evidence type="ECO:0008006" key="8">
    <source>
        <dbReference type="Google" id="ProtNLM"/>
    </source>
</evidence>
<feature type="domain" description="Bacterial type II secretion system protein E" evidence="4">
    <location>
        <begin position="187"/>
        <end position="573"/>
    </location>
</feature>
<proteinExistence type="inferred from homology"/>
<dbReference type="InterPro" id="IPR007831">
    <property type="entry name" value="T2SS_GspE_N"/>
</dbReference>
<dbReference type="RefSeq" id="WP_040202746.1">
    <property type="nucleotide sequence ID" value="NZ_CP010312.1"/>
</dbReference>
<sequence>MSFLNTVRNKTANVVEKEKEEEKNFRLGDLLKEQGLLSDRDIQIIATEQKAIGGRFGEIALNLGLVNETQITQALAKQAGMQYFDLRSEDIDVDAAQFIDSEKSREHEILPLALNDNTLLVGITEPTNVKKRDLAKKFLGQHKLEFCAIDKSELFLVQSRVFPDLNFQTKALELAEQMGKDQNKDTSSLTPRLVNAIVWDALSNKASDIHLVYGGDIFRIFYRIAGALRYMYGFKPQLYSRVAAQIKQAAGMEPGDKLHAQGGNFNFQTGSRTVNTRVSKLPTVPLQEGESLVLRLLDQNRVSLNLKTLGFYPEDVEKLKKSCTMPYGMILCTGPTGSGKTTTLYSMLSAISAFDTKILTIEDPVEYQLPGICQVQVNARAEITFASALREFLRQDPDVILVGETRDPETAKISIQAALTGHLLFSTLHTNDAAGAIPRLLNYDVDINGLQSSLAVIIAQRLVRKLCKHCHEERPLTADEKELFLRHSVKAPETVRIASEKKSSTCKFCNGGYSSPTIIYETIYMDEDLREMIRKGISHREFQSAAIKKGMKTMIQCGLQKVADHTTSFSEVLKVTRVG</sequence>
<evidence type="ECO:0000256" key="2">
    <source>
        <dbReference type="ARBA" id="ARBA00022741"/>
    </source>
</evidence>
<dbReference type="GO" id="GO:0005886">
    <property type="term" value="C:plasma membrane"/>
    <property type="evidence" value="ECO:0007669"/>
    <property type="project" value="TreeGrafter"/>
</dbReference>
<dbReference type="Pfam" id="PF05157">
    <property type="entry name" value="MshEN"/>
    <property type="match status" value="1"/>
</dbReference>
<dbReference type="SUPFAM" id="SSF52540">
    <property type="entry name" value="P-loop containing nucleoside triphosphate hydrolases"/>
    <property type="match status" value="1"/>
</dbReference>
<dbReference type="AlphaFoldDB" id="A0A0B5FTV5"/>
<gene>
    <name evidence="6" type="ORF">GSUB_16545</name>
</gene>
<dbReference type="OrthoDB" id="9805147at2"/>
<dbReference type="PANTHER" id="PTHR30258:SF3">
    <property type="entry name" value="SLL1921 PROTEIN"/>
    <property type="match status" value="1"/>
</dbReference>
<dbReference type="SUPFAM" id="SSF160246">
    <property type="entry name" value="EspE N-terminal domain-like"/>
    <property type="match status" value="1"/>
</dbReference>
<evidence type="ECO:0000256" key="3">
    <source>
        <dbReference type="ARBA" id="ARBA00022840"/>
    </source>
</evidence>
<evidence type="ECO:0000259" key="5">
    <source>
        <dbReference type="Pfam" id="PF05157"/>
    </source>
</evidence>
<evidence type="ECO:0000259" key="4">
    <source>
        <dbReference type="Pfam" id="PF00437"/>
    </source>
</evidence>
<protein>
    <recommendedName>
        <fullName evidence="8">Bacterial type II secretion system protein E domain-containing protein</fullName>
    </recommendedName>
</protein>
<keyword evidence="6" id="KW-0614">Plasmid</keyword>
<dbReference type="GO" id="GO:0016887">
    <property type="term" value="F:ATP hydrolysis activity"/>
    <property type="evidence" value="ECO:0007669"/>
    <property type="project" value="TreeGrafter"/>
</dbReference>
<evidence type="ECO:0000313" key="7">
    <source>
        <dbReference type="Proteomes" id="UP000035036"/>
    </source>
</evidence>
<dbReference type="InterPro" id="IPR001482">
    <property type="entry name" value="T2SS/T4SS_dom"/>
</dbReference>
<dbReference type="InterPro" id="IPR027417">
    <property type="entry name" value="P-loop_NTPase"/>
</dbReference>
<dbReference type="HOGENOM" id="CLU_013446_10_1_7"/>
<dbReference type="EMBL" id="CP010312">
    <property type="protein sequence ID" value="AJF08119.1"/>
    <property type="molecule type" value="Genomic_DNA"/>
</dbReference>
<reference evidence="6 7" key="1">
    <citation type="journal article" date="2015" name="Genome Announc.">
        <title>Genomes of Geoalkalibacter ferrihydriticus Z-0531T and Geoalkalibacter subterraneus Red1T, Two Haloalkaliphilic Metal-Reducing Deltaproteobacteria.</title>
        <authorList>
            <person name="Badalamenti J.P."/>
            <person name="Krajmalnik-Brown R."/>
            <person name="Torres C.I."/>
            <person name="Bond D.R."/>
        </authorList>
    </citation>
    <scope>NUCLEOTIDE SEQUENCE [LARGE SCALE GENOMIC DNA]</scope>
    <source>
        <strain evidence="6 7">Red1</strain>
        <plasmid evidence="7">Plasmid pGSUB1</plasmid>
    </source>
</reference>